<organism evidence="2 3">
    <name type="scientific">marine gamma proteobacterium HTCC2143</name>
    <dbReference type="NCBI Taxonomy" id="247633"/>
    <lineage>
        <taxon>Bacteria</taxon>
        <taxon>Pseudomonadati</taxon>
        <taxon>Pseudomonadota</taxon>
        <taxon>Gammaproteobacteria</taxon>
        <taxon>Cellvibrionales</taxon>
        <taxon>Spongiibacteraceae</taxon>
        <taxon>BD1-7 clade</taxon>
    </lineage>
</organism>
<dbReference type="InterPro" id="IPR037523">
    <property type="entry name" value="VOC_core"/>
</dbReference>
<sequence>MHITGMVHININCSDYKKSKAFYEMLGFEEIWQVPETNTPEVAAAVGMKPYRVTGALFALAGANPPLIIDLLEWKDPADDAPPYPHLYHIGLARMALMSSDLDADLKFLVERDVEIVGPIGTVATNKNHGSRFFCFKDPDGTYLELVENF</sequence>
<protein>
    <recommendedName>
        <fullName evidence="1">VOC domain-containing protein</fullName>
    </recommendedName>
</protein>
<dbReference type="eggNOG" id="COG0346">
    <property type="taxonomic scope" value="Bacteria"/>
</dbReference>
<comment type="caution">
    <text evidence="2">The sequence shown here is derived from an EMBL/GenBank/DDBJ whole genome shotgun (WGS) entry which is preliminary data.</text>
</comment>
<keyword evidence="3" id="KW-1185">Reference proteome</keyword>
<evidence type="ECO:0000313" key="2">
    <source>
        <dbReference type="EMBL" id="EAW31222.1"/>
    </source>
</evidence>
<evidence type="ECO:0000259" key="1">
    <source>
        <dbReference type="PROSITE" id="PS51819"/>
    </source>
</evidence>
<dbReference type="AlphaFoldDB" id="A0YDB9"/>
<dbReference type="EMBL" id="AAVT01000004">
    <property type="protein sequence ID" value="EAW31222.1"/>
    <property type="molecule type" value="Genomic_DNA"/>
</dbReference>
<accession>A0YDB9</accession>
<dbReference type="OrthoDB" id="9795618at2"/>
<dbReference type="PROSITE" id="PS51819">
    <property type="entry name" value="VOC"/>
    <property type="match status" value="1"/>
</dbReference>
<proteinExistence type="predicted"/>
<dbReference type="Gene3D" id="3.10.180.10">
    <property type="entry name" value="2,3-Dihydroxybiphenyl 1,2-Dioxygenase, domain 1"/>
    <property type="match status" value="1"/>
</dbReference>
<dbReference type="Proteomes" id="UP000004931">
    <property type="component" value="Unassembled WGS sequence"/>
</dbReference>
<dbReference type="InterPro" id="IPR004360">
    <property type="entry name" value="Glyas_Fos-R_dOase_dom"/>
</dbReference>
<name>A0YDB9_9GAMM</name>
<dbReference type="Pfam" id="PF00903">
    <property type="entry name" value="Glyoxalase"/>
    <property type="match status" value="1"/>
</dbReference>
<dbReference type="InterPro" id="IPR029068">
    <property type="entry name" value="Glyas_Bleomycin-R_OHBP_Dase"/>
</dbReference>
<evidence type="ECO:0000313" key="3">
    <source>
        <dbReference type="Proteomes" id="UP000004931"/>
    </source>
</evidence>
<dbReference type="SUPFAM" id="SSF54593">
    <property type="entry name" value="Glyoxalase/Bleomycin resistance protein/Dihydroxybiphenyl dioxygenase"/>
    <property type="match status" value="1"/>
</dbReference>
<dbReference type="STRING" id="247633.GP2143_03838"/>
<reference evidence="2 3" key="1">
    <citation type="journal article" date="2010" name="J. Bacteriol.">
        <title>Genome sequence of the oligotrophic marine Gammaproteobacterium HTCC2143, isolated from the Oregon Coast.</title>
        <authorList>
            <person name="Oh H.M."/>
            <person name="Kang I."/>
            <person name="Ferriera S."/>
            <person name="Giovannoni S.J."/>
            <person name="Cho J.C."/>
        </authorList>
    </citation>
    <scope>NUCLEOTIDE SEQUENCE [LARGE SCALE GENOMIC DNA]</scope>
    <source>
        <strain evidence="2 3">HTCC2143</strain>
    </source>
</reference>
<gene>
    <name evidence="2" type="ORF">GP2143_03838</name>
</gene>
<feature type="domain" description="VOC" evidence="1">
    <location>
        <begin position="5"/>
        <end position="149"/>
    </location>
</feature>